<keyword evidence="3" id="KW-0472">Membrane</keyword>
<evidence type="ECO:0000313" key="5">
    <source>
        <dbReference type="Proteomes" id="UP001589709"/>
    </source>
</evidence>
<proteinExistence type="inferred from homology"/>
<feature type="transmembrane region" description="Helical" evidence="3">
    <location>
        <begin position="138"/>
        <end position="160"/>
    </location>
</feature>
<comment type="similarity">
    <text evidence="2">Belongs to the CDP-alcohol phosphatidyltransferase class-I family.</text>
</comment>
<dbReference type="Gene3D" id="1.20.120.1760">
    <property type="match status" value="1"/>
</dbReference>
<reference evidence="4 5" key="1">
    <citation type="submission" date="2024-09" db="EMBL/GenBank/DDBJ databases">
        <authorList>
            <person name="Sun Q."/>
            <person name="Mori K."/>
        </authorList>
    </citation>
    <scope>NUCLEOTIDE SEQUENCE [LARGE SCALE GENOMIC DNA]</scope>
    <source>
        <strain evidence="4 5">JCM 6917</strain>
    </source>
</reference>
<dbReference type="RefSeq" id="WP_381341276.1">
    <property type="nucleotide sequence ID" value="NZ_JBHMCY010000003.1"/>
</dbReference>
<accession>A0ABV5MUE0</accession>
<dbReference type="Proteomes" id="UP001589709">
    <property type="component" value="Unassembled WGS sequence"/>
</dbReference>
<dbReference type="PROSITE" id="PS00379">
    <property type="entry name" value="CDP_ALCOHOL_P_TRANSF"/>
    <property type="match status" value="1"/>
</dbReference>
<name>A0ABV5MUE0_9ACTN</name>
<dbReference type="InterPro" id="IPR043130">
    <property type="entry name" value="CDP-OH_PTrfase_TM_dom"/>
</dbReference>
<evidence type="ECO:0000313" key="4">
    <source>
        <dbReference type="EMBL" id="MFB9461648.1"/>
    </source>
</evidence>
<feature type="transmembrane region" description="Helical" evidence="3">
    <location>
        <begin position="49"/>
        <end position="67"/>
    </location>
</feature>
<evidence type="ECO:0000256" key="2">
    <source>
        <dbReference type="RuleBase" id="RU003750"/>
    </source>
</evidence>
<dbReference type="InterPro" id="IPR048254">
    <property type="entry name" value="CDP_ALCOHOL_P_TRANSF_CS"/>
</dbReference>
<keyword evidence="1 2" id="KW-0808">Transferase</keyword>
<gene>
    <name evidence="4" type="ORF">ACFF45_02605</name>
</gene>
<sequence>MDFPSALRQLSKTQKPARGVSVYTRYVNRPAGRLLAAAAHRMGLAPNHVTLVSALVTFAAVAATALLPPSPALGWWVALALALGFALDSADGQLARLHRSASLSGEWMDHVVDCAKLLGVHAAVLISFHRFFALPCPALLLVPVAFQFAAVLLFFGGILTEQLGRRCPGAAPGPVPPASPLRAVALLPVDYGLLCLVFLFLGHRTVFLALYVALLAAHAVLLPAFLAKWFRELSRRTRTESSGVSEHEDARQVARIRTITD</sequence>
<feature type="transmembrane region" description="Helical" evidence="3">
    <location>
        <begin position="208"/>
        <end position="230"/>
    </location>
</feature>
<feature type="transmembrane region" description="Helical" evidence="3">
    <location>
        <begin position="181"/>
        <end position="202"/>
    </location>
</feature>
<dbReference type="Pfam" id="PF01066">
    <property type="entry name" value="CDP-OH_P_transf"/>
    <property type="match status" value="1"/>
</dbReference>
<keyword evidence="3" id="KW-0812">Transmembrane</keyword>
<evidence type="ECO:0000256" key="3">
    <source>
        <dbReference type="SAM" id="Phobius"/>
    </source>
</evidence>
<protein>
    <submittedName>
        <fullName evidence="4">CDP-alcohol phosphatidyltransferase family protein</fullName>
    </submittedName>
</protein>
<dbReference type="EMBL" id="JBHMCY010000003">
    <property type="protein sequence ID" value="MFB9461648.1"/>
    <property type="molecule type" value="Genomic_DNA"/>
</dbReference>
<evidence type="ECO:0000256" key="1">
    <source>
        <dbReference type="ARBA" id="ARBA00022679"/>
    </source>
</evidence>
<dbReference type="InterPro" id="IPR000462">
    <property type="entry name" value="CDP-OH_P_trans"/>
</dbReference>
<comment type="caution">
    <text evidence="4">The sequence shown here is derived from an EMBL/GenBank/DDBJ whole genome shotgun (WGS) entry which is preliminary data.</text>
</comment>
<organism evidence="4 5">
    <name type="scientific">Streptomyces cinereospinus</name>
    <dbReference type="NCBI Taxonomy" id="285561"/>
    <lineage>
        <taxon>Bacteria</taxon>
        <taxon>Bacillati</taxon>
        <taxon>Actinomycetota</taxon>
        <taxon>Actinomycetes</taxon>
        <taxon>Kitasatosporales</taxon>
        <taxon>Streptomycetaceae</taxon>
        <taxon>Streptomyces</taxon>
    </lineage>
</organism>
<keyword evidence="5" id="KW-1185">Reference proteome</keyword>
<keyword evidence="3" id="KW-1133">Transmembrane helix</keyword>